<dbReference type="GO" id="GO:0016491">
    <property type="term" value="F:oxidoreductase activity"/>
    <property type="evidence" value="ECO:0007669"/>
    <property type="project" value="InterPro"/>
</dbReference>
<proteinExistence type="predicted"/>
<dbReference type="Gene3D" id="3.40.50.360">
    <property type="match status" value="1"/>
</dbReference>
<comment type="caution">
    <text evidence="4">The sequence shown here is derived from an EMBL/GenBank/DDBJ whole genome shotgun (WGS) entry which is preliminary data.</text>
</comment>
<sequence length="183" mass="20579">MKILVLNGSTRRHGNTELLAEKVTEGLSCTKIFLSEKKIDPIRDMRHTAEGFPDVEDDYEEVLQALLAHDTVVFATPLYWYGMSGNMKTCIDRWSQSLRDKRFSFKEIMSQKQAYVVIVGGDQPKVEALPLVQQFSLIFKYIGMTFAGYVIGKGNKPGEVLQDEAALDQAAAINRMLKEGAKK</sequence>
<accession>A0AAV4LF08</accession>
<gene>
    <name evidence="4" type="primary">ywqN</name>
    <name evidence="4" type="ORF">DNHGIG_19940</name>
</gene>
<evidence type="ECO:0000259" key="3">
    <source>
        <dbReference type="Pfam" id="PF03358"/>
    </source>
</evidence>
<dbReference type="Proteomes" id="UP001057291">
    <property type="component" value="Unassembled WGS sequence"/>
</dbReference>
<evidence type="ECO:0000313" key="5">
    <source>
        <dbReference type="Proteomes" id="UP001057291"/>
    </source>
</evidence>
<dbReference type="InterPro" id="IPR029039">
    <property type="entry name" value="Flavoprotein-like_sf"/>
</dbReference>
<dbReference type="PANTHER" id="PTHR43278">
    <property type="entry name" value="NAD(P)H-DEPENDENT FMN-CONTAINING OXIDOREDUCTASE YWQN-RELATED"/>
    <property type="match status" value="1"/>
</dbReference>
<dbReference type="Pfam" id="PF03358">
    <property type="entry name" value="FMN_red"/>
    <property type="match status" value="1"/>
</dbReference>
<evidence type="ECO:0000313" key="4">
    <source>
        <dbReference type="EMBL" id="GIM46445.1"/>
    </source>
</evidence>
<evidence type="ECO:0000256" key="2">
    <source>
        <dbReference type="ARBA" id="ARBA00022643"/>
    </source>
</evidence>
<dbReference type="InterPro" id="IPR005025">
    <property type="entry name" value="FMN_Rdtase-like_dom"/>
</dbReference>
<keyword evidence="2" id="KW-0288">FMN</keyword>
<name>A0AAV4LF08_9BACL</name>
<reference evidence="4" key="1">
    <citation type="journal article" date="2023" name="Int. J. Syst. Evol. Microbiol.">
        <title>Collibacillus ludicampi gen. nov., sp. nov., a new soil bacterium of the family Alicyclobacillaceae.</title>
        <authorList>
            <person name="Jojima T."/>
            <person name="Ioku Y."/>
            <person name="Fukuta Y."/>
            <person name="Shirasaka N."/>
            <person name="Matsumura Y."/>
            <person name="Mori M."/>
        </authorList>
    </citation>
    <scope>NUCLEOTIDE SEQUENCE</scope>
    <source>
        <strain evidence="4">TP075</strain>
    </source>
</reference>
<dbReference type="AlphaFoldDB" id="A0AAV4LF08"/>
<dbReference type="InterPro" id="IPR051796">
    <property type="entry name" value="ISF_SsuE-like"/>
</dbReference>
<dbReference type="SUPFAM" id="SSF52218">
    <property type="entry name" value="Flavoproteins"/>
    <property type="match status" value="1"/>
</dbReference>
<feature type="domain" description="NADPH-dependent FMN reductase-like" evidence="3">
    <location>
        <begin position="1"/>
        <end position="144"/>
    </location>
</feature>
<dbReference type="PANTHER" id="PTHR43278:SF4">
    <property type="entry name" value="NAD(P)H-DEPENDENT FMN-CONTAINING OXIDOREDUCTASE YWQN-RELATED"/>
    <property type="match status" value="1"/>
</dbReference>
<dbReference type="EMBL" id="BOQE01000001">
    <property type="protein sequence ID" value="GIM46445.1"/>
    <property type="molecule type" value="Genomic_DNA"/>
</dbReference>
<protein>
    <submittedName>
        <fullName evidence="4">NAD(P)H-dependent FMN-containing oxidoreductase YwqN</fullName>
    </submittedName>
</protein>
<dbReference type="RefSeq" id="WP_282199548.1">
    <property type="nucleotide sequence ID" value="NZ_BOQE01000001.1"/>
</dbReference>
<keyword evidence="5" id="KW-1185">Reference proteome</keyword>
<keyword evidence="1" id="KW-0285">Flavoprotein</keyword>
<organism evidence="4 5">
    <name type="scientific">Collibacillus ludicampi</name>
    <dbReference type="NCBI Taxonomy" id="2771369"/>
    <lineage>
        <taxon>Bacteria</taxon>
        <taxon>Bacillati</taxon>
        <taxon>Bacillota</taxon>
        <taxon>Bacilli</taxon>
        <taxon>Bacillales</taxon>
        <taxon>Alicyclobacillaceae</taxon>
        <taxon>Collibacillus</taxon>
    </lineage>
</organism>
<evidence type="ECO:0000256" key="1">
    <source>
        <dbReference type="ARBA" id="ARBA00022630"/>
    </source>
</evidence>